<keyword evidence="6" id="KW-1185">Reference proteome</keyword>
<dbReference type="PROSITE" id="PS51721">
    <property type="entry name" value="G_CP"/>
    <property type="match status" value="1"/>
</dbReference>
<feature type="compositionally biased region" description="Basic residues" evidence="3">
    <location>
        <begin position="1"/>
        <end position="14"/>
    </location>
</feature>
<dbReference type="PANTHER" id="PTHR11089">
    <property type="entry name" value="GTP-BINDING PROTEIN-RELATED"/>
    <property type="match status" value="1"/>
</dbReference>
<organism evidence="5 6">
    <name type="scientific">Tritrichomonas musculus</name>
    <dbReference type="NCBI Taxonomy" id="1915356"/>
    <lineage>
        <taxon>Eukaryota</taxon>
        <taxon>Metamonada</taxon>
        <taxon>Parabasalia</taxon>
        <taxon>Tritrichomonadida</taxon>
        <taxon>Tritrichomonadidae</taxon>
        <taxon>Tritrichomonas</taxon>
    </lineage>
</organism>
<evidence type="ECO:0000259" key="4">
    <source>
        <dbReference type="PROSITE" id="PS51721"/>
    </source>
</evidence>
<proteinExistence type="predicted"/>
<reference evidence="5 6" key="1">
    <citation type="submission" date="2024-04" db="EMBL/GenBank/DDBJ databases">
        <title>Tritrichomonas musculus Genome.</title>
        <authorList>
            <person name="Alves-Ferreira E."/>
            <person name="Grigg M."/>
            <person name="Lorenzi H."/>
            <person name="Galac M."/>
        </authorList>
    </citation>
    <scope>NUCLEOTIDE SEQUENCE [LARGE SCALE GENOMIC DNA]</scope>
    <source>
        <strain evidence="5 6">EAF2021</strain>
    </source>
</reference>
<feature type="compositionally biased region" description="Acidic residues" evidence="3">
    <location>
        <begin position="411"/>
        <end position="421"/>
    </location>
</feature>
<comment type="caution">
    <text evidence="5">The sequence shown here is derived from an EMBL/GenBank/DDBJ whole genome shotgun (WGS) entry which is preliminary data.</text>
</comment>
<keyword evidence="2" id="KW-0342">GTP-binding</keyword>
<name>A0ABR2KQM5_9EUKA</name>
<dbReference type="Proteomes" id="UP001470230">
    <property type="component" value="Unassembled WGS sequence"/>
</dbReference>
<keyword evidence="1" id="KW-0547">Nucleotide-binding</keyword>
<dbReference type="InterPro" id="IPR023179">
    <property type="entry name" value="GTP-bd_ortho_bundle_sf"/>
</dbReference>
<dbReference type="Pfam" id="PF01926">
    <property type="entry name" value="MMR_HSR1"/>
    <property type="match status" value="1"/>
</dbReference>
<dbReference type="EMBL" id="JAPFFF010000003">
    <property type="protein sequence ID" value="KAK8893445.1"/>
    <property type="molecule type" value="Genomic_DNA"/>
</dbReference>
<evidence type="ECO:0000256" key="3">
    <source>
        <dbReference type="SAM" id="MobiDB-lite"/>
    </source>
</evidence>
<feature type="region of interest" description="Disordered" evidence="3">
    <location>
        <begin position="398"/>
        <end position="451"/>
    </location>
</feature>
<feature type="region of interest" description="Disordered" evidence="3">
    <location>
        <begin position="1"/>
        <end position="40"/>
    </location>
</feature>
<dbReference type="CDD" id="cd04178">
    <property type="entry name" value="Nucleostemin_like"/>
    <property type="match status" value="1"/>
</dbReference>
<dbReference type="SUPFAM" id="SSF52540">
    <property type="entry name" value="P-loop containing nucleoside triphosphate hydrolases"/>
    <property type="match status" value="1"/>
</dbReference>
<protein>
    <submittedName>
        <fullName evidence="5">Guanine nucleotide-binding protein-like 3</fullName>
    </submittedName>
</protein>
<evidence type="ECO:0000256" key="2">
    <source>
        <dbReference type="ARBA" id="ARBA00023134"/>
    </source>
</evidence>
<feature type="domain" description="CP-type G" evidence="4">
    <location>
        <begin position="83"/>
        <end position="255"/>
    </location>
</feature>
<dbReference type="Gene3D" id="3.40.50.300">
    <property type="entry name" value="P-loop containing nucleotide triphosphate hydrolases"/>
    <property type="match status" value="1"/>
</dbReference>
<evidence type="ECO:0000313" key="5">
    <source>
        <dbReference type="EMBL" id="KAK8893445.1"/>
    </source>
</evidence>
<feature type="compositionally biased region" description="Basic and acidic residues" evidence="3">
    <location>
        <begin position="15"/>
        <end position="39"/>
    </location>
</feature>
<dbReference type="InterPro" id="IPR027417">
    <property type="entry name" value="P-loop_NTPase"/>
</dbReference>
<evidence type="ECO:0000313" key="6">
    <source>
        <dbReference type="Proteomes" id="UP001470230"/>
    </source>
</evidence>
<evidence type="ECO:0000256" key="1">
    <source>
        <dbReference type="ARBA" id="ARBA00022741"/>
    </source>
</evidence>
<dbReference type="InterPro" id="IPR050755">
    <property type="entry name" value="TRAFAC_YlqF/YawG_RiboMat"/>
</dbReference>
<dbReference type="InterPro" id="IPR030378">
    <property type="entry name" value="G_CP_dom"/>
</dbReference>
<dbReference type="Gene3D" id="1.10.1580.10">
    <property type="match status" value="1"/>
</dbReference>
<sequence length="463" mass="51925">MKKGQKKEKKKQHKDIKNRGKIKKDPDFNSLQKAKDALSKRLKNARQQTGADRYNEIHEALSQPEMPVVEQTAAHEAYRTKYFAQFKKVVDSSDVLLEVLDARDPLGCRSKKLEDYISGRGKRIILVLNKVDLVPVEVCNKWLTFLRREYPTVLFKSSNNPTKANYVPMHDGKWRSSDVFGIDDLLKLLNKFSGGTTITAGVIGPPNSGKSSVINSISRRSAAGVGATPGFTKTMQEIEVTSRIRILDCPGVVPSTGSEITPSMVLRNSIKIELLDDPIKPVSFILDKAPKEKLVEAYGISSFSDADDFLSQLAIKRGRMLKGGQPDIESIARIVLEDWNKGRIKYFTIPPTADDLIEASTELITDNGDVYSLGKTIDFAEQDFRNYQIQHVFQVVQKKKNDKESDNMESPSEDEYEDENNEISGHSLFPKDSKPTATTLHPEEKEELDEVAEQLQTISFSGL</sequence>
<dbReference type="PANTHER" id="PTHR11089:SF30">
    <property type="entry name" value="GUANINE NUCLEOTIDE-BINDING PROTEIN-LIKE 3 HOMOLOG"/>
    <property type="match status" value="1"/>
</dbReference>
<dbReference type="InterPro" id="IPR006073">
    <property type="entry name" value="GTP-bd"/>
</dbReference>
<accession>A0ABR2KQM5</accession>
<gene>
    <name evidence="5" type="ORF">M9Y10_021867</name>
</gene>